<protein>
    <recommendedName>
        <fullName evidence="2">N-acetyltransferase domain-containing protein</fullName>
    </recommendedName>
</protein>
<dbReference type="Pfam" id="PF00583">
    <property type="entry name" value="Acetyltransf_1"/>
    <property type="match status" value="2"/>
</dbReference>
<accession>A0A1Z4JB68</accession>
<keyword evidence="4" id="KW-1185">Reference proteome</keyword>
<dbReference type="EMBL" id="AP018203">
    <property type="protein sequence ID" value="BAY53971.1"/>
    <property type="molecule type" value="Genomic_DNA"/>
</dbReference>
<feature type="compositionally biased region" description="Low complexity" evidence="1">
    <location>
        <begin position="8"/>
        <end position="21"/>
    </location>
</feature>
<evidence type="ECO:0000256" key="1">
    <source>
        <dbReference type="SAM" id="MobiDB-lite"/>
    </source>
</evidence>
<dbReference type="SUPFAM" id="SSF55729">
    <property type="entry name" value="Acyl-CoA N-acyltransferases (Nat)"/>
    <property type="match status" value="2"/>
</dbReference>
<proteinExistence type="predicted"/>
<evidence type="ECO:0000259" key="2">
    <source>
        <dbReference type="PROSITE" id="PS51186"/>
    </source>
</evidence>
<reference evidence="3 4" key="1">
    <citation type="submission" date="2017-06" db="EMBL/GenBank/DDBJ databases">
        <title>Genome sequencing of cyanobaciteial culture collection at National Institute for Environmental Studies (NIES).</title>
        <authorList>
            <person name="Hirose Y."/>
            <person name="Shimura Y."/>
            <person name="Fujisawa T."/>
            <person name="Nakamura Y."/>
            <person name="Kawachi M."/>
        </authorList>
    </citation>
    <scope>NUCLEOTIDE SEQUENCE [LARGE SCALE GENOMIC DNA]</scope>
    <source>
        <strain evidence="3 4">NIES-2135</strain>
    </source>
</reference>
<dbReference type="AlphaFoldDB" id="A0A1Z4JB68"/>
<evidence type="ECO:0000313" key="3">
    <source>
        <dbReference type="EMBL" id="BAY53971.1"/>
    </source>
</evidence>
<feature type="domain" description="N-acetyltransferase" evidence="2">
    <location>
        <begin position="37"/>
        <end position="178"/>
    </location>
</feature>
<name>A0A1Z4JB68_LEPBY</name>
<dbReference type="Gene3D" id="3.40.630.30">
    <property type="match status" value="2"/>
</dbReference>
<organism evidence="3 4">
    <name type="scientific">Leptolyngbya boryana NIES-2135</name>
    <dbReference type="NCBI Taxonomy" id="1973484"/>
    <lineage>
        <taxon>Bacteria</taxon>
        <taxon>Bacillati</taxon>
        <taxon>Cyanobacteriota</taxon>
        <taxon>Cyanophyceae</taxon>
        <taxon>Leptolyngbyales</taxon>
        <taxon>Leptolyngbyaceae</taxon>
        <taxon>Leptolyngbya group</taxon>
        <taxon>Leptolyngbya</taxon>
    </lineage>
</organism>
<feature type="region of interest" description="Disordered" evidence="1">
    <location>
        <begin position="1"/>
        <end position="27"/>
    </location>
</feature>
<evidence type="ECO:0000313" key="4">
    <source>
        <dbReference type="Proteomes" id="UP000217895"/>
    </source>
</evidence>
<dbReference type="PROSITE" id="PS51186">
    <property type="entry name" value="GNAT"/>
    <property type="match status" value="2"/>
</dbReference>
<gene>
    <name evidence="3" type="ORF">NIES2135_07840</name>
</gene>
<dbReference type="Proteomes" id="UP000217895">
    <property type="component" value="Chromosome"/>
</dbReference>
<dbReference type="InterPro" id="IPR000182">
    <property type="entry name" value="GNAT_dom"/>
</dbReference>
<sequence>MPPDIFQPNLSPPDLSTSTSPEQGSQPVATVVIPNPVKYQWVYNLTVANCQEFEALTFPSLKKRWQTYQQRGDLGGVAAIVNGQMVGLLVVELLSDRAEILSLFVVPEHRRQGIGFQLVRYVELGLKRINCPQMQVRYQVGELTNSALETILHRQGWQTPKTDFLITKTTIEAFKQAPWVYQYPLPPKFTVFPWIELSEAERDQILQRQTYPANLSPLDPDPRLEPINSLGLRYQGEVIGWTINHRIAPDTIRYSTMFVEARFQRLGRGFSLLTEAIKRQIDSGIPYATAAVSSDNLPMLHCADRYYKPFATYLSESRSSYKVLG</sequence>
<dbReference type="CDD" id="cd04301">
    <property type="entry name" value="NAT_SF"/>
    <property type="match status" value="1"/>
</dbReference>
<dbReference type="GO" id="GO:0016747">
    <property type="term" value="F:acyltransferase activity, transferring groups other than amino-acyl groups"/>
    <property type="evidence" value="ECO:0007669"/>
    <property type="project" value="InterPro"/>
</dbReference>
<dbReference type="InterPro" id="IPR016181">
    <property type="entry name" value="Acyl_CoA_acyltransferase"/>
</dbReference>
<feature type="domain" description="N-acetyltransferase" evidence="2">
    <location>
        <begin position="195"/>
        <end position="325"/>
    </location>
</feature>